<reference evidence="1" key="1">
    <citation type="submission" date="2019-11" db="EMBL/GenBank/DDBJ databases">
        <title>Nori genome reveals adaptations in red seaweeds to the harsh intertidal environment.</title>
        <authorList>
            <person name="Wang D."/>
            <person name="Mao Y."/>
        </authorList>
    </citation>
    <scope>NUCLEOTIDE SEQUENCE</scope>
    <source>
        <tissue evidence="1">Gametophyte</tissue>
    </source>
</reference>
<accession>A0ACC3BVH2</accession>
<comment type="caution">
    <text evidence="1">The sequence shown here is derived from an EMBL/GenBank/DDBJ whole genome shotgun (WGS) entry which is preliminary data.</text>
</comment>
<evidence type="ECO:0000313" key="2">
    <source>
        <dbReference type="Proteomes" id="UP000798662"/>
    </source>
</evidence>
<protein>
    <submittedName>
        <fullName evidence="1">Uncharacterized protein</fullName>
    </submittedName>
</protein>
<proteinExistence type="predicted"/>
<sequence>MRLQWAGAGGGGGGGGGRGGSCWERGEGDGFGARRPHPLWTGVCWPRCGASSVGWGCPAPTPRDRGVARADGAAGVEHSPPGRRAPLCLRGVRAPGMASPRCPRYPPVEGSSLFPDAGHRWGHSGRAPWLLSAWCDLPGDVRPVVIDGGGATTPTLAGMAGCTDVARPSTHAPSAAPAAAGSHPQWGRGLGGAWRYRQGRPWVGRRHPQHAAATAVSAAAAAVAGESPALVPVRPGVETVVWRWCLFGVPREGLDGHAAAAVWALWEGETAGRLGSGLSTARGRGLPPGWVQPCTCAGSRARRNKNHNCPPAPSLRVGRRRRRCALWHSRAARWPTGASADACPVGHARAAEPLLGGRCGTLRGHRLWRQRRPRWQPCQPCPPRWQFQQGVRSAMMCHGTAHPPRHSHTLPDSKPWS</sequence>
<evidence type="ECO:0000313" key="1">
    <source>
        <dbReference type="EMBL" id="KAK1861740.1"/>
    </source>
</evidence>
<gene>
    <name evidence="1" type="ORF">I4F81_004320</name>
</gene>
<name>A0ACC3BVH2_PYRYE</name>
<dbReference type="EMBL" id="CM020618">
    <property type="protein sequence ID" value="KAK1861740.1"/>
    <property type="molecule type" value="Genomic_DNA"/>
</dbReference>
<dbReference type="Proteomes" id="UP000798662">
    <property type="component" value="Chromosome 1"/>
</dbReference>
<keyword evidence="2" id="KW-1185">Reference proteome</keyword>
<organism evidence="1 2">
    <name type="scientific">Pyropia yezoensis</name>
    <name type="common">Susabi-nori</name>
    <name type="synonym">Porphyra yezoensis</name>
    <dbReference type="NCBI Taxonomy" id="2788"/>
    <lineage>
        <taxon>Eukaryota</taxon>
        <taxon>Rhodophyta</taxon>
        <taxon>Bangiophyceae</taxon>
        <taxon>Bangiales</taxon>
        <taxon>Bangiaceae</taxon>
        <taxon>Pyropia</taxon>
    </lineage>
</organism>